<reference evidence="3" key="3">
    <citation type="submission" date="2021-02" db="UniProtKB">
        <authorList>
            <consortium name="EnsemblMetazoa"/>
        </authorList>
    </citation>
    <scope>IDENTIFICATION</scope>
    <source>
        <strain evidence="3">USDA</strain>
    </source>
</reference>
<dbReference type="RefSeq" id="XP_002433177.1">
    <property type="nucleotide sequence ID" value="XM_002433132.1"/>
</dbReference>
<feature type="compositionally biased region" description="Low complexity" evidence="1">
    <location>
        <begin position="176"/>
        <end position="190"/>
    </location>
</feature>
<evidence type="ECO:0000313" key="2">
    <source>
        <dbReference type="EMBL" id="EEB20439.1"/>
    </source>
</evidence>
<dbReference type="GeneID" id="8239838"/>
<proteinExistence type="predicted"/>
<protein>
    <submittedName>
        <fullName evidence="2 3">Uncharacterized protein</fullName>
    </submittedName>
</protein>
<reference evidence="2" key="2">
    <citation type="submission" date="2007-04" db="EMBL/GenBank/DDBJ databases">
        <title>The genome of the human body louse.</title>
        <authorList>
            <consortium name="The Human Body Louse Genome Consortium"/>
            <person name="Kirkness E."/>
            <person name="Walenz B."/>
            <person name="Hass B."/>
            <person name="Bruggner R."/>
            <person name="Strausberg R."/>
        </authorList>
    </citation>
    <scope>NUCLEOTIDE SEQUENCE</scope>
    <source>
        <strain evidence="2">USDA</strain>
    </source>
</reference>
<dbReference type="HOGENOM" id="CLU_800001_0_0_1"/>
<gene>
    <name evidence="3" type="primary">8239838</name>
    <name evidence="2" type="ORF">Phum_PHUM616160</name>
</gene>
<evidence type="ECO:0000256" key="1">
    <source>
        <dbReference type="SAM" id="MobiDB-lite"/>
    </source>
</evidence>
<evidence type="ECO:0000313" key="4">
    <source>
        <dbReference type="Proteomes" id="UP000009046"/>
    </source>
</evidence>
<name>E0W483_PEDHC</name>
<evidence type="ECO:0000313" key="3">
    <source>
        <dbReference type="EnsemblMetazoa" id="PHUM616160-PA"/>
    </source>
</evidence>
<dbReference type="EnsemblMetazoa" id="PHUM616160-RA">
    <property type="protein sequence ID" value="PHUM616160-PA"/>
    <property type="gene ID" value="PHUM616160"/>
</dbReference>
<feature type="compositionally biased region" description="Polar residues" evidence="1">
    <location>
        <begin position="86"/>
        <end position="108"/>
    </location>
</feature>
<reference evidence="2" key="1">
    <citation type="submission" date="2007-04" db="EMBL/GenBank/DDBJ databases">
        <title>Annotation of Pediculus humanus corporis strain USDA.</title>
        <authorList>
            <person name="Kirkness E."/>
            <person name="Hannick L."/>
            <person name="Hass B."/>
            <person name="Bruggner R."/>
            <person name="Lawson D."/>
            <person name="Bidwell S."/>
            <person name="Joardar V."/>
            <person name="Caler E."/>
            <person name="Walenz B."/>
            <person name="Inman J."/>
            <person name="Schobel S."/>
            <person name="Galinsky K."/>
            <person name="Amedeo P."/>
            <person name="Strausberg R."/>
        </authorList>
    </citation>
    <scope>NUCLEOTIDE SEQUENCE</scope>
    <source>
        <strain evidence="2">USDA</strain>
    </source>
</reference>
<sequence>MHTWNLLDVILTAKSKPFVKRDQKEQSGDPKKKPDLIPHKGGDGSPGAGQKFPELPKTLEASLRPEVPRVQPEPLKPASLPKDIPKSNSGDATKSNLPSKAPSESNKGSDFPSAKFMSKVPERPNLPDLPKFSPNRNESPKTPDSPKLQELPKVVPKIPEPTSFSPKTPDLPKIPSDPFKTTTPKTTTPDSPKDVNLSNNSKIADSVPNFMPARRPESVMPNFPPSGKNPVPPTSQEFPLPPYLPGVPGNQKTPTERGDELFGLGKNQNMKSPSKPFGDLRDLSYSKSEFPESPVEQSSAKKIGDALSQKMPKKYSEVLNPDSLESSDVDEDDEEVDDDDEEEEEED</sequence>
<dbReference type="VEuPathDB" id="VectorBase:PHUM616160"/>
<dbReference type="AlphaFoldDB" id="E0W483"/>
<feature type="compositionally biased region" description="Acidic residues" evidence="1">
    <location>
        <begin position="325"/>
        <end position="347"/>
    </location>
</feature>
<feature type="region of interest" description="Disordered" evidence="1">
    <location>
        <begin position="15"/>
        <end position="347"/>
    </location>
</feature>
<dbReference type="KEGG" id="phu:Phum_PHUM616160"/>
<accession>E0W483</accession>
<dbReference type="EMBL" id="AAZO01007533">
    <property type="status" value="NOT_ANNOTATED_CDS"/>
    <property type="molecule type" value="Genomic_DNA"/>
</dbReference>
<dbReference type="EMBL" id="DS235886">
    <property type="protein sequence ID" value="EEB20439.1"/>
    <property type="molecule type" value="Genomic_DNA"/>
</dbReference>
<organism>
    <name type="scientific">Pediculus humanus subsp. corporis</name>
    <name type="common">Body louse</name>
    <dbReference type="NCBI Taxonomy" id="121224"/>
    <lineage>
        <taxon>Eukaryota</taxon>
        <taxon>Metazoa</taxon>
        <taxon>Ecdysozoa</taxon>
        <taxon>Arthropoda</taxon>
        <taxon>Hexapoda</taxon>
        <taxon>Insecta</taxon>
        <taxon>Pterygota</taxon>
        <taxon>Neoptera</taxon>
        <taxon>Paraneoptera</taxon>
        <taxon>Psocodea</taxon>
        <taxon>Troctomorpha</taxon>
        <taxon>Phthiraptera</taxon>
        <taxon>Anoplura</taxon>
        <taxon>Pediculidae</taxon>
        <taxon>Pediculus</taxon>
    </lineage>
</organism>
<keyword evidence="4" id="KW-1185">Reference proteome</keyword>
<dbReference type="CTD" id="8239838"/>
<dbReference type="Proteomes" id="UP000009046">
    <property type="component" value="Unassembled WGS sequence"/>
</dbReference>
<feature type="compositionally biased region" description="Basic and acidic residues" evidence="1">
    <location>
        <begin position="19"/>
        <end position="42"/>
    </location>
</feature>
<dbReference type="OMA" id="PHRPQHP"/>
<dbReference type="InParanoid" id="E0W483"/>